<feature type="transmembrane region" description="Helical" evidence="1">
    <location>
        <begin position="32"/>
        <end position="53"/>
    </location>
</feature>
<dbReference type="STRING" id="1177755.A7A08_02095"/>
<accession>A0A1E2RXH2</accession>
<dbReference type="RefSeq" id="WP_069095353.1">
    <property type="nucleotide sequence ID" value="NZ_MASI01000005.1"/>
</dbReference>
<keyword evidence="3" id="KW-1185">Reference proteome</keyword>
<dbReference type="NCBIfam" id="TIGR02281">
    <property type="entry name" value="clan_AA_DTGA"/>
    <property type="match status" value="1"/>
</dbReference>
<dbReference type="CDD" id="cd05483">
    <property type="entry name" value="retropepsin_like_bacteria"/>
    <property type="match status" value="1"/>
</dbReference>
<dbReference type="InterPro" id="IPR011969">
    <property type="entry name" value="Clan_AA_Asp_peptidase_C"/>
</dbReference>
<keyword evidence="1" id="KW-0472">Membrane</keyword>
<keyword evidence="1" id="KW-0812">Transmembrane</keyword>
<dbReference type="AlphaFoldDB" id="A0A1E2RXH2"/>
<dbReference type="EMBL" id="MASI01000005">
    <property type="protein sequence ID" value="ODA66798.1"/>
    <property type="molecule type" value="Genomic_DNA"/>
</dbReference>
<name>A0A1E2RXH2_9HYPH</name>
<dbReference type="GO" id="GO:0006508">
    <property type="term" value="P:proteolysis"/>
    <property type="evidence" value="ECO:0007669"/>
    <property type="project" value="InterPro"/>
</dbReference>
<evidence type="ECO:0000313" key="3">
    <source>
        <dbReference type="Proteomes" id="UP000095087"/>
    </source>
</evidence>
<gene>
    <name evidence="2" type="ORF">A7A08_02095</name>
</gene>
<dbReference type="SUPFAM" id="SSF50630">
    <property type="entry name" value="Acid proteases"/>
    <property type="match status" value="1"/>
</dbReference>
<dbReference type="InterPro" id="IPR021109">
    <property type="entry name" value="Peptidase_aspartic_dom_sf"/>
</dbReference>
<reference evidence="2 3" key="1">
    <citation type="submission" date="2016-07" db="EMBL/GenBank/DDBJ databases">
        <title>Draft genome sequence of Methyloligella halotolerans C2T (VKM B-2706T=CCUG 61687T=DSM 25045T), a halotolerant polyhydroxybutyrate accumulating methylotroph.</title>
        <authorList>
            <person name="Vasilenko O.V."/>
            <person name="Doronina N.V."/>
            <person name="Poroshina M.N."/>
            <person name="Tarlachkov S.V."/>
            <person name="Trotsenko Y.A."/>
        </authorList>
    </citation>
    <scope>NUCLEOTIDE SEQUENCE [LARGE SCALE GENOMIC DNA]</scope>
    <source>
        <strain evidence="2 3">VKM B-2706</strain>
    </source>
</reference>
<organism evidence="2 3">
    <name type="scientific">Methyloligella halotolerans</name>
    <dbReference type="NCBI Taxonomy" id="1177755"/>
    <lineage>
        <taxon>Bacteria</taxon>
        <taxon>Pseudomonadati</taxon>
        <taxon>Pseudomonadota</taxon>
        <taxon>Alphaproteobacteria</taxon>
        <taxon>Hyphomicrobiales</taxon>
        <taxon>Hyphomicrobiaceae</taxon>
        <taxon>Methyloligella</taxon>
    </lineage>
</organism>
<keyword evidence="1" id="KW-1133">Transmembrane helix</keyword>
<evidence type="ECO:0008006" key="4">
    <source>
        <dbReference type="Google" id="ProtNLM"/>
    </source>
</evidence>
<feature type="transmembrane region" description="Helical" evidence="1">
    <location>
        <begin position="65"/>
        <end position="81"/>
    </location>
</feature>
<proteinExistence type="predicted"/>
<dbReference type="InterPro" id="IPR001969">
    <property type="entry name" value="Aspartic_peptidase_AS"/>
</dbReference>
<dbReference type="Proteomes" id="UP000095087">
    <property type="component" value="Unassembled WGS sequence"/>
</dbReference>
<dbReference type="PROSITE" id="PS00141">
    <property type="entry name" value="ASP_PROTEASE"/>
    <property type="match status" value="1"/>
</dbReference>
<dbReference type="OrthoDB" id="7595324at2"/>
<dbReference type="Gene3D" id="2.40.70.10">
    <property type="entry name" value="Acid Proteases"/>
    <property type="match status" value="1"/>
</dbReference>
<evidence type="ECO:0000313" key="2">
    <source>
        <dbReference type="EMBL" id="ODA66798.1"/>
    </source>
</evidence>
<evidence type="ECO:0000256" key="1">
    <source>
        <dbReference type="SAM" id="Phobius"/>
    </source>
</evidence>
<dbReference type="GO" id="GO:0004190">
    <property type="term" value="F:aspartic-type endopeptidase activity"/>
    <property type="evidence" value="ECO:0007669"/>
    <property type="project" value="InterPro"/>
</dbReference>
<comment type="caution">
    <text evidence="2">The sequence shown here is derived from an EMBL/GenBank/DDBJ whole genome shotgun (WGS) entry which is preliminary data.</text>
</comment>
<dbReference type="InterPro" id="IPR034122">
    <property type="entry name" value="Retropepsin-like_bacterial"/>
</dbReference>
<protein>
    <recommendedName>
        <fullName evidence="4">Retroviral aspartyl protease</fullName>
    </recommendedName>
</protein>
<dbReference type="Pfam" id="PF13975">
    <property type="entry name" value="gag-asp_proteas"/>
    <property type="match status" value="1"/>
</dbReference>
<sequence length="233" mass="24975">MSTWIALFILAFGAILLLSDSTKEVASLDAESFGYVVISLALLIFLGGGIFARYGGKAGAMVRDLVTWAALGLALVTVYTYRDDLLPMADRVMGELMPGRGVVIEETASGRPEVKLRKRLGGHFTAMVDVENTPISMIVDTGATTVVLRAEDAKDIGIDTSELRYNIPVLTANGKTLAARVRLGEVAIGPLKLENVAALVARKGSLSESLLGMSFLSRLRSYEFSGNYLTLRG</sequence>